<evidence type="ECO:0000259" key="6">
    <source>
        <dbReference type="Pfam" id="PF13476"/>
    </source>
</evidence>
<comment type="similarity">
    <text evidence="1">Belongs to the SMC family. SbcC subfamily.</text>
</comment>
<dbReference type="Gene3D" id="3.40.50.300">
    <property type="entry name" value="P-loop containing nucleotide triphosphate hydrolases"/>
    <property type="match status" value="2"/>
</dbReference>
<protein>
    <recommendedName>
        <fullName evidence="3">Nuclease SbcCD subunit C</fullName>
    </recommendedName>
</protein>
<comment type="subunit">
    <text evidence="2">Heterodimer of SbcC and SbcD.</text>
</comment>
<dbReference type="RefSeq" id="WP_120462695.1">
    <property type="nucleotide sequence ID" value="NZ_BMIW01000001.1"/>
</dbReference>
<dbReference type="PANTHER" id="PTHR32114:SF2">
    <property type="entry name" value="ABC TRANSPORTER ABCH.3"/>
    <property type="match status" value="1"/>
</dbReference>
<feature type="domain" description="Rad50/SbcC-type AAA" evidence="6">
    <location>
        <begin position="6"/>
        <end position="209"/>
    </location>
</feature>
<name>A0ABQ1VPY2_9BACL</name>
<organism evidence="7 8">
    <name type="scientific">Paenibacillus aceti</name>
    <dbReference type="NCBI Taxonomy" id="1820010"/>
    <lineage>
        <taxon>Bacteria</taxon>
        <taxon>Bacillati</taxon>
        <taxon>Bacillota</taxon>
        <taxon>Bacilli</taxon>
        <taxon>Bacillales</taxon>
        <taxon>Paenibacillaceae</taxon>
        <taxon>Paenibacillus</taxon>
    </lineage>
</organism>
<feature type="region of interest" description="Disordered" evidence="5">
    <location>
        <begin position="824"/>
        <end position="857"/>
    </location>
</feature>
<comment type="caution">
    <text evidence="7">The sequence shown here is derived from an EMBL/GenBank/DDBJ whole genome shotgun (WGS) entry which is preliminary data.</text>
</comment>
<feature type="coiled-coil region" evidence="4">
    <location>
        <begin position="648"/>
        <end position="675"/>
    </location>
</feature>
<evidence type="ECO:0000256" key="1">
    <source>
        <dbReference type="ARBA" id="ARBA00006930"/>
    </source>
</evidence>
<dbReference type="PANTHER" id="PTHR32114">
    <property type="entry name" value="ABC TRANSPORTER ABCH.3"/>
    <property type="match status" value="1"/>
</dbReference>
<evidence type="ECO:0000313" key="7">
    <source>
        <dbReference type="EMBL" id="GGF83184.1"/>
    </source>
</evidence>
<dbReference type="InterPro" id="IPR038729">
    <property type="entry name" value="Rad50/SbcC_AAA"/>
</dbReference>
<feature type="compositionally biased region" description="Low complexity" evidence="5">
    <location>
        <begin position="837"/>
        <end position="857"/>
    </location>
</feature>
<dbReference type="Pfam" id="PF13476">
    <property type="entry name" value="AAA_23"/>
    <property type="match status" value="1"/>
</dbReference>
<dbReference type="InterPro" id="IPR027417">
    <property type="entry name" value="P-loop_NTPase"/>
</dbReference>
<gene>
    <name evidence="7" type="primary">sbcC</name>
    <name evidence="7" type="ORF">GCM10010913_00870</name>
</gene>
<dbReference type="EMBL" id="BMIW01000001">
    <property type="protein sequence ID" value="GGF83184.1"/>
    <property type="molecule type" value="Genomic_DNA"/>
</dbReference>
<sequence>MKPITLKLAGLQSYREMQEIDFTELCETGLFGIFGPTGSGKSTILDAINLAMYGKVGRASGGTQGIMNQAEDALFVSFTFELASAQGIERYRVERRFKRQNELSISNTLSRFVEIREEGDVVLADKLADVTRTVEEKIGLKMDDFTRAVVLPQGKFAEFLSLKGAERRQMLQRLFHLEQYGDLLVQKLSRKVKETEQALKQLEAEQQGLGNASEEALKQAESALQQAAELAAQRREALAAAQQQAAELSRQRELSEERSLRAAQLAELRAGDAAIAKLEADLARAAAAEALRPTLAAWKETQQQAAAREQGAASAERAAAEAAQAAGRAAEAAEAARLALAAKEPALLLRISELEQAKLLQAECDALLAELKRLQEQREDAQRQRERLGQEQAKEEQVLAKAQQRQRELEQQRAGCEVSLDERARLQAAFHSGQEIARLRQQQAAAAEEERKFRASAEQAALRLQELVRAKQLIEKGCQELAGEALEQLRQVQHLSAAAHLYQQQLIESEARLKGSLKERELHIWSRRLAEQLQQGSPCPVCGSEHHPGIGMAEEEHAANAEHELAQVTALLVQIKELQFELSRDIAAGTSLLELLGAGESELENLLEESPASGRIETAASQESSADGQSPSAASGRGLEPSDLQESIAELEAQQGLLRSQLQQLQRDARKAKADLTALLPQHSSAQSESAAAIGLLEQSSARHAAMHEELSGKLTSWQKTYVELSLDSVGAAHEQMQAKERQADDIKQRLAASVPFIEERTARIAVLTQESVELDKQLLQWETQEQGKQALLQEKRARLTAWIGEGQVEVLLLEAESSLNRLRQTAEDTRRIQSETAARSNEAATQAASATQAAASAREQEQYWGTRCAQELAESPFASEAEAAEALLAREQTEAMAQQIKEHRERQREHELRLQELDAKLNGRIVSQAEWETCQLALSTAKELDEAALQGKARAERDLEDLATRHVRWQELETKRAKLEHQAGLMSKLQSALRGNAFVEYVAEEQLMNVSHAASQRLRSLTKQRYSLETDSGGGFVICDDANGGVKRPVATLSGGETFLTSLALALALSAQIQLRGKYPLQFFFLDEGFGTLDPELLDTVITSLEHLHHDHLSVGIITHVAELRARLVRKLVVIPAENGGEGSKVVFERM</sequence>
<feature type="compositionally biased region" description="Polar residues" evidence="5">
    <location>
        <begin position="619"/>
        <end position="633"/>
    </location>
</feature>
<accession>A0ABQ1VPY2</accession>
<dbReference type="Pfam" id="PF13558">
    <property type="entry name" value="SbcC_Walker_B"/>
    <property type="match status" value="1"/>
</dbReference>
<proteinExistence type="inferred from homology"/>
<evidence type="ECO:0000256" key="3">
    <source>
        <dbReference type="ARBA" id="ARBA00013368"/>
    </source>
</evidence>
<keyword evidence="8" id="KW-1185">Reference proteome</keyword>
<keyword evidence="4" id="KW-0175">Coiled coil</keyword>
<evidence type="ECO:0000256" key="2">
    <source>
        <dbReference type="ARBA" id="ARBA00011322"/>
    </source>
</evidence>
<feature type="region of interest" description="Disordered" evidence="5">
    <location>
        <begin position="607"/>
        <end position="643"/>
    </location>
</feature>
<dbReference type="SUPFAM" id="SSF52540">
    <property type="entry name" value="P-loop containing nucleoside triphosphate hydrolases"/>
    <property type="match status" value="1"/>
</dbReference>
<evidence type="ECO:0000256" key="4">
    <source>
        <dbReference type="SAM" id="Coils"/>
    </source>
</evidence>
<feature type="compositionally biased region" description="Basic and acidic residues" evidence="5">
    <location>
        <begin position="825"/>
        <end position="834"/>
    </location>
</feature>
<feature type="coiled-coil region" evidence="4">
    <location>
        <begin position="185"/>
        <end position="258"/>
    </location>
</feature>
<evidence type="ECO:0000256" key="5">
    <source>
        <dbReference type="SAM" id="MobiDB-lite"/>
    </source>
</evidence>
<evidence type="ECO:0000313" key="8">
    <source>
        <dbReference type="Proteomes" id="UP000608420"/>
    </source>
</evidence>
<feature type="coiled-coil region" evidence="4">
    <location>
        <begin position="357"/>
        <end position="419"/>
    </location>
</feature>
<reference evidence="8" key="1">
    <citation type="journal article" date="2019" name="Int. J. Syst. Evol. Microbiol.">
        <title>The Global Catalogue of Microorganisms (GCM) 10K type strain sequencing project: providing services to taxonomists for standard genome sequencing and annotation.</title>
        <authorList>
            <consortium name="The Broad Institute Genomics Platform"/>
            <consortium name="The Broad Institute Genome Sequencing Center for Infectious Disease"/>
            <person name="Wu L."/>
            <person name="Ma J."/>
        </authorList>
    </citation>
    <scope>NUCLEOTIDE SEQUENCE [LARGE SCALE GENOMIC DNA]</scope>
    <source>
        <strain evidence="8">CGMCC 1.15420</strain>
    </source>
</reference>
<dbReference type="Proteomes" id="UP000608420">
    <property type="component" value="Unassembled WGS sequence"/>
</dbReference>